<accession>A0A0C1RW94</accession>
<dbReference type="SUPFAM" id="SSF52091">
    <property type="entry name" value="SpoIIaa-like"/>
    <property type="match status" value="1"/>
</dbReference>
<reference evidence="7 9" key="1">
    <citation type="submission" date="2014-08" db="EMBL/GenBank/DDBJ databases">
        <title>Methylacidiphilum kamchatkense strain Kam1 draft genome sequence.</title>
        <authorList>
            <person name="Birkeland N.-K."/>
            <person name="Erikstad H.A."/>
        </authorList>
    </citation>
    <scope>NUCLEOTIDE SEQUENCE [LARGE SCALE GENOMIC DNA]</scope>
    <source>
        <strain evidence="7 9">Kam1</strain>
    </source>
</reference>
<dbReference type="EMBL" id="JQNX01000001">
    <property type="protein sequence ID" value="KIE59211.1"/>
    <property type="molecule type" value="Genomic_DNA"/>
</dbReference>
<evidence type="ECO:0000313" key="10">
    <source>
        <dbReference type="Proteomes" id="UP000315925"/>
    </source>
</evidence>
<protein>
    <submittedName>
        <fullName evidence="7 8">Sulfate permease</fullName>
    </submittedName>
</protein>
<evidence type="ECO:0000256" key="1">
    <source>
        <dbReference type="ARBA" id="ARBA00004141"/>
    </source>
</evidence>
<dbReference type="KEGG" id="mkc:kam1_1613"/>
<name>A0A0C1RW94_9BACT</name>
<dbReference type="CDD" id="cd07042">
    <property type="entry name" value="STAS_SulP_like_sulfate_transporter"/>
    <property type="match status" value="1"/>
</dbReference>
<keyword evidence="3 5" id="KW-1133">Transmembrane helix</keyword>
<dbReference type="EMBL" id="CP037899">
    <property type="protein sequence ID" value="QDQ42828.1"/>
    <property type="molecule type" value="Genomic_DNA"/>
</dbReference>
<dbReference type="Proteomes" id="UP000315925">
    <property type="component" value="Chromosome"/>
</dbReference>
<feature type="transmembrane region" description="Helical" evidence="5">
    <location>
        <begin position="76"/>
        <end position="96"/>
    </location>
</feature>
<feature type="transmembrane region" description="Helical" evidence="5">
    <location>
        <begin position="364"/>
        <end position="394"/>
    </location>
</feature>
<sequence>MAPKDGFRFKRNIKFLIRRAIPSFNRWKGRFIEQIQDLHFDLAPFRDTIKNYSKEKFQIDFKAGINVALLSIPQGMAYALIAGLPVQYGLYACAISSLLGPLFQSSRYVVLGPTNATSVLLFSTYLNIQKQVDKLSTLPFVLLFVGIILILVSLFRMAGLTQYVSRTVIVGYITGASFLIIAGQLHRVMGFELSEAYTFFDIVVQTLSRLHLIQWPSVAIGICSLGCWWWLKKRFPKLPAIALSLVLMSFLGTLMRSLHLPIEFLKPIPMATWPITLPTMNFHWFSTLASMSFALAFFAAVEGTGIARSLANRSGEPLELNRDLFAQGIANIGCSFFSGMPVSGSLTRSALNWASKPATQLANLWSGILMSVALLFGGPLLGYIPIPALSALVISAGLSLINPNEIKIALTATRFDFTVFVVTFIGALLTPLDFAIGLGIGASILFFLKQAGEPFFVEYTFDTEQGDLREKIKGETTVHPDISIIHIEGELFFGVSELFRTQINKILALNPKIRVVILRMRNAHHLDATNAMALEELHHWLTEQGKFLLISGVIRPVFRVLRNSGVLDRIGRKNVFPLIPTQPNLSTRQALIRAQELLGKKESEVKIFFEKLPKK</sequence>
<organism evidence="8 10">
    <name type="scientific">Methylacidiphilum kamchatkense Kam1</name>
    <dbReference type="NCBI Taxonomy" id="1202785"/>
    <lineage>
        <taxon>Bacteria</taxon>
        <taxon>Pseudomonadati</taxon>
        <taxon>Verrucomicrobiota</taxon>
        <taxon>Methylacidiphilae</taxon>
        <taxon>Methylacidiphilales</taxon>
        <taxon>Methylacidiphilaceae</taxon>
        <taxon>Methylacidiphilum (ex Ratnadevi et al. 2023)</taxon>
    </lineage>
</organism>
<dbReference type="PANTHER" id="PTHR11814">
    <property type="entry name" value="SULFATE TRANSPORTER"/>
    <property type="match status" value="1"/>
</dbReference>
<feature type="domain" description="STAS" evidence="6">
    <location>
        <begin position="472"/>
        <end position="576"/>
    </location>
</feature>
<reference evidence="8" key="2">
    <citation type="journal article" date="2019" name="BMC Genomics">
        <title>Complete genome sequence analysis of the thermoacidophilic verrucomicrobial methanotroph 'Candidatus Methylacidiphilum kamchatkense' strain Kam1 and comparison with its closest relatives.</title>
        <authorList>
            <person name="Kruse T."/>
            <person name="Ratnadevi C.M."/>
            <person name="Erikstad H.A."/>
            <person name="Birkeland N.K."/>
        </authorList>
    </citation>
    <scope>NUCLEOTIDE SEQUENCE</scope>
    <source>
        <strain evidence="8">Kam1</strain>
    </source>
</reference>
<dbReference type="Gene3D" id="3.30.750.24">
    <property type="entry name" value="STAS domain"/>
    <property type="match status" value="1"/>
</dbReference>
<dbReference type="InterPro" id="IPR002645">
    <property type="entry name" value="STAS_dom"/>
</dbReference>
<dbReference type="OrthoDB" id="9771198at2"/>
<dbReference type="PROSITE" id="PS50801">
    <property type="entry name" value="STAS"/>
    <property type="match status" value="1"/>
</dbReference>
<gene>
    <name evidence="8" type="primary">sul1</name>
    <name evidence="7" type="ORF">A946_00305</name>
    <name evidence="8" type="ORF">kam1_1613</name>
</gene>
<evidence type="ECO:0000313" key="8">
    <source>
        <dbReference type="EMBL" id="QDQ42828.1"/>
    </source>
</evidence>
<feature type="transmembrane region" description="Helical" evidence="5">
    <location>
        <begin position="238"/>
        <end position="262"/>
    </location>
</feature>
<dbReference type="STRING" id="1202785.A946_00305"/>
<keyword evidence="9" id="KW-1185">Reference proteome</keyword>
<feature type="transmembrane region" description="Helical" evidence="5">
    <location>
        <begin position="138"/>
        <end position="155"/>
    </location>
</feature>
<reference evidence="10" key="3">
    <citation type="submission" date="2019-03" db="EMBL/GenBank/DDBJ databases">
        <title>Complete genome of Methylacidiphilum kamchatkense Kam1.</title>
        <authorList>
            <person name="Kruse T."/>
            <person name="Murarilal Ratnadevi C."/>
            <person name="Erikstad H.-A."/>
            <person name="Birkeland N.-K."/>
        </authorList>
    </citation>
    <scope>NUCLEOTIDE SEQUENCE [LARGE SCALE GENOMIC DNA]</scope>
    <source>
        <strain evidence="10">kam1</strain>
    </source>
</reference>
<dbReference type="AlphaFoldDB" id="A0A0C1RW94"/>
<feature type="transmembrane region" description="Helical" evidence="5">
    <location>
        <begin position="167"/>
        <end position="185"/>
    </location>
</feature>
<evidence type="ECO:0000259" key="6">
    <source>
        <dbReference type="PROSITE" id="PS50801"/>
    </source>
</evidence>
<evidence type="ECO:0000256" key="4">
    <source>
        <dbReference type="ARBA" id="ARBA00023136"/>
    </source>
</evidence>
<dbReference type="InterPro" id="IPR001902">
    <property type="entry name" value="SLC26A/SulP_fam"/>
</dbReference>
<dbReference type="RefSeq" id="WP_039720507.1">
    <property type="nucleotide sequence ID" value="NZ_CP037899.1"/>
</dbReference>
<feature type="transmembrane region" description="Helical" evidence="5">
    <location>
        <begin position="213"/>
        <end position="231"/>
    </location>
</feature>
<dbReference type="Pfam" id="PF01740">
    <property type="entry name" value="STAS"/>
    <property type="match status" value="1"/>
</dbReference>
<evidence type="ECO:0000313" key="7">
    <source>
        <dbReference type="EMBL" id="KIE59211.1"/>
    </source>
</evidence>
<dbReference type="InterPro" id="IPR011547">
    <property type="entry name" value="SLC26A/SulP_dom"/>
</dbReference>
<comment type="subcellular location">
    <subcellularLocation>
        <location evidence="1">Membrane</location>
        <topology evidence="1">Multi-pass membrane protein</topology>
    </subcellularLocation>
</comment>
<dbReference type="Pfam" id="PF00916">
    <property type="entry name" value="Sulfate_transp"/>
    <property type="match status" value="1"/>
</dbReference>
<proteinExistence type="predicted"/>
<feature type="transmembrane region" description="Helical" evidence="5">
    <location>
        <begin position="415"/>
        <end position="448"/>
    </location>
</feature>
<feature type="transmembrane region" description="Helical" evidence="5">
    <location>
        <begin position="108"/>
        <end position="126"/>
    </location>
</feature>
<evidence type="ECO:0000256" key="2">
    <source>
        <dbReference type="ARBA" id="ARBA00022692"/>
    </source>
</evidence>
<dbReference type="Proteomes" id="UP000031594">
    <property type="component" value="Unassembled WGS sequence"/>
</dbReference>
<dbReference type="GO" id="GO:0055085">
    <property type="term" value="P:transmembrane transport"/>
    <property type="evidence" value="ECO:0007669"/>
    <property type="project" value="InterPro"/>
</dbReference>
<evidence type="ECO:0000313" key="9">
    <source>
        <dbReference type="Proteomes" id="UP000031594"/>
    </source>
</evidence>
<feature type="transmembrane region" description="Helical" evidence="5">
    <location>
        <begin position="282"/>
        <end position="303"/>
    </location>
</feature>
<dbReference type="GO" id="GO:0016020">
    <property type="term" value="C:membrane"/>
    <property type="evidence" value="ECO:0007669"/>
    <property type="project" value="UniProtKB-SubCell"/>
</dbReference>
<keyword evidence="4 5" id="KW-0472">Membrane</keyword>
<keyword evidence="2 5" id="KW-0812">Transmembrane</keyword>
<evidence type="ECO:0000256" key="5">
    <source>
        <dbReference type="SAM" id="Phobius"/>
    </source>
</evidence>
<evidence type="ECO:0000256" key="3">
    <source>
        <dbReference type="ARBA" id="ARBA00022989"/>
    </source>
</evidence>
<dbReference type="InterPro" id="IPR036513">
    <property type="entry name" value="STAS_dom_sf"/>
</dbReference>